<dbReference type="RefSeq" id="WP_012407725.1">
    <property type="nucleotide sequence ID" value="NC_010628.1"/>
</dbReference>
<dbReference type="InterPro" id="IPR051010">
    <property type="entry name" value="BCAA_transport"/>
</dbReference>
<dbReference type="eggNOG" id="COG0683">
    <property type="taxonomic scope" value="Bacteria"/>
</dbReference>
<keyword evidence="6" id="KW-1185">Reference proteome</keyword>
<dbReference type="AlphaFoldDB" id="B2IV27"/>
<accession>B2IV27</accession>
<dbReference type="Proteomes" id="UP000001191">
    <property type="component" value="Chromosome"/>
</dbReference>
<dbReference type="SUPFAM" id="SSF53822">
    <property type="entry name" value="Periplasmic binding protein-like I"/>
    <property type="match status" value="1"/>
</dbReference>
<dbReference type="CDD" id="cd06268">
    <property type="entry name" value="PBP1_ABC_transporter_LIVBP-like"/>
    <property type="match status" value="1"/>
</dbReference>
<reference evidence="5 6" key="2">
    <citation type="journal article" date="2013" name="Plant Physiol.">
        <title>A Nostoc punctiforme Sugar Transporter Necessary to Establish a Cyanobacterium-Plant Symbiosis.</title>
        <authorList>
            <person name="Ekman M."/>
            <person name="Picossi S."/>
            <person name="Campbell E.L."/>
            <person name="Meeks J.C."/>
            <person name="Flores E."/>
        </authorList>
    </citation>
    <scope>NUCLEOTIDE SEQUENCE [LARGE SCALE GENOMIC DNA]</scope>
    <source>
        <strain evidence="6">ATCC 29133 / PCC 73102</strain>
    </source>
</reference>
<dbReference type="KEGG" id="npu:Npun_R0972"/>
<dbReference type="PANTHER" id="PTHR30483">
    <property type="entry name" value="LEUCINE-SPECIFIC-BINDING PROTEIN"/>
    <property type="match status" value="1"/>
</dbReference>
<feature type="transmembrane region" description="Helical" evidence="3">
    <location>
        <begin position="7"/>
        <end position="28"/>
    </location>
</feature>
<name>B2IV27_NOSP7</name>
<proteinExistence type="inferred from homology"/>
<evidence type="ECO:0000256" key="2">
    <source>
        <dbReference type="ARBA" id="ARBA00022729"/>
    </source>
</evidence>
<organism evidence="5 6">
    <name type="scientific">Nostoc punctiforme (strain ATCC 29133 / PCC 73102)</name>
    <dbReference type="NCBI Taxonomy" id="63737"/>
    <lineage>
        <taxon>Bacteria</taxon>
        <taxon>Bacillati</taxon>
        <taxon>Cyanobacteriota</taxon>
        <taxon>Cyanophyceae</taxon>
        <taxon>Nostocales</taxon>
        <taxon>Nostocaceae</taxon>
        <taxon>Nostoc</taxon>
    </lineage>
</organism>
<dbReference type="PANTHER" id="PTHR30483:SF6">
    <property type="entry name" value="PERIPLASMIC BINDING PROTEIN OF ABC TRANSPORTER FOR NATURAL AMINO ACIDS"/>
    <property type="match status" value="1"/>
</dbReference>
<dbReference type="Pfam" id="PF13458">
    <property type="entry name" value="Peripla_BP_6"/>
    <property type="match status" value="1"/>
</dbReference>
<dbReference type="InterPro" id="IPR028082">
    <property type="entry name" value="Peripla_BP_I"/>
</dbReference>
<dbReference type="InterPro" id="IPR028081">
    <property type="entry name" value="Leu-bd"/>
</dbReference>
<keyword evidence="3" id="KW-1133">Transmembrane helix</keyword>
<feature type="domain" description="Leucine-binding protein" evidence="4">
    <location>
        <begin position="138"/>
        <end position="456"/>
    </location>
</feature>
<dbReference type="EMBL" id="CP001037">
    <property type="protein sequence ID" value="ACC79703.1"/>
    <property type="molecule type" value="Genomic_DNA"/>
</dbReference>
<evidence type="ECO:0000313" key="6">
    <source>
        <dbReference type="Proteomes" id="UP000001191"/>
    </source>
</evidence>
<dbReference type="Gene3D" id="3.40.50.2300">
    <property type="match status" value="2"/>
</dbReference>
<keyword evidence="3" id="KW-0472">Membrane</keyword>
<dbReference type="HOGENOM" id="CLU_038795_0_0_3"/>
<keyword evidence="3" id="KW-0812">Transmembrane</keyword>
<evidence type="ECO:0000256" key="3">
    <source>
        <dbReference type="SAM" id="Phobius"/>
    </source>
</evidence>
<dbReference type="PhylomeDB" id="B2IV27"/>
<gene>
    <name evidence="5" type="ordered locus">Npun_R0972</name>
</gene>
<comment type="similarity">
    <text evidence="1">Belongs to the leucine-binding protein family.</text>
</comment>
<dbReference type="STRING" id="63737.Npun_R0972"/>
<protein>
    <submittedName>
        <fullName evidence="5">Putative branched-chain amino acid transport system substrate-binding protein</fullName>
    </submittedName>
</protein>
<evidence type="ECO:0000256" key="1">
    <source>
        <dbReference type="ARBA" id="ARBA00010062"/>
    </source>
</evidence>
<keyword evidence="2" id="KW-0732">Signal</keyword>
<evidence type="ECO:0000259" key="4">
    <source>
        <dbReference type="Pfam" id="PF13458"/>
    </source>
</evidence>
<evidence type="ECO:0000313" key="5">
    <source>
        <dbReference type="EMBL" id="ACC79703.1"/>
    </source>
</evidence>
<dbReference type="OrthoDB" id="446586at2"/>
<reference evidence="6" key="1">
    <citation type="submission" date="2008-04" db="EMBL/GenBank/DDBJ databases">
        <title>Complete sequence of chromosome of Nostoc punctiforme ATCC 29133.</title>
        <authorList>
            <consortium name="US DOE Joint Genome Institute"/>
            <person name="Copeland A."/>
            <person name="Lucas S."/>
            <person name="Lapidus A."/>
            <person name="Glavina del Rio T."/>
            <person name="Dalin E."/>
            <person name="Tice H."/>
            <person name="Pitluck S."/>
            <person name="Chain P."/>
            <person name="Malfatti S."/>
            <person name="Shin M."/>
            <person name="Vergez L."/>
            <person name="Schmutz J."/>
            <person name="Larimer F."/>
            <person name="Land M."/>
            <person name="Hauser L."/>
            <person name="Kyrpides N."/>
            <person name="Kim E."/>
            <person name="Meeks J.C."/>
            <person name="Elhai J."/>
            <person name="Campbell E.L."/>
            <person name="Thiel T."/>
            <person name="Longmire J."/>
            <person name="Potts M."/>
            <person name="Atlas R."/>
        </authorList>
    </citation>
    <scope>NUCLEOTIDE SEQUENCE [LARGE SCALE GENOMIC DNA]</scope>
    <source>
        <strain evidence="6">ATCC 29133 / PCC 73102</strain>
    </source>
</reference>
<dbReference type="EnsemblBacteria" id="ACC79703">
    <property type="protein sequence ID" value="ACC79703"/>
    <property type="gene ID" value="Npun_R0972"/>
</dbReference>
<sequence length="488" mass="54117">MTNKKENLKLLISLGLAGVMVAAILWLIRQLSSNIVITSLNNPTSSSSEVKNKPPLMNLGTRILLKVQTYPDKTDGVKAFEQKDFTTAVQKFSASLKNNPNDPETLIYLNNAKILRDNSSALKVAVIASINFDTNLSEEILRGVAQAQNEINNQGGIDGKKLQLVIASAENREDFAQLDNELFKDKSIVAAVGVRRNAAIYNEKHLVLVFPVERPTQAENQEKLDNNAVSSQPNSSTTNYLFHVNPLYDNLVDTHARYIARQGRNVAICGDVRSSRDNSGFSSNQILVEQYTQALQKYGSKVISTPCNLADKDLDYRAFVDKAIETENASGFLLLPSVRNIYFATKVAQEVKGRKPLFASETMYSSTTLQNGTDLEGMVLPVYWHRDANKNNPFAENAFKLWNARVNQRTAGAYDALQVIITGLKQDNTREGLQKVLSNRDFSTSGATGMIKFSPSGERQGEALLVKIERCERCSSGTTYDFDLLNKK</sequence>